<name>A0AAU8CR17_9HYPH</name>
<reference evidence="2" key="1">
    <citation type="submission" date="2024-06" db="EMBL/GenBank/DDBJ databases">
        <title>Mesorhizobium karijinii sp. nov., a symbiont of the iconic Swainsona formosa from arid Australia.</title>
        <authorList>
            <person name="Hill Y.J."/>
            <person name="Watkin E.L.J."/>
            <person name="O'Hara G.W."/>
            <person name="Terpolilli J."/>
            <person name="Tye M.L."/>
            <person name="Kohlmeier M.G."/>
        </authorList>
    </citation>
    <scope>NUCLEOTIDE SEQUENCE</scope>
    <source>
        <strain evidence="2">WSM2240</strain>
    </source>
</reference>
<feature type="signal peptide" evidence="1">
    <location>
        <begin position="1"/>
        <end position="34"/>
    </location>
</feature>
<proteinExistence type="predicted"/>
<organism evidence="2">
    <name type="scientific">Mesorhizobium sp. WSM2240</name>
    <dbReference type="NCBI Taxonomy" id="3228851"/>
    <lineage>
        <taxon>Bacteria</taxon>
        <taxon>Pseudomonadati</taxon>
        <taxon>Pseudomonadota</taxon>
        <taxon>Alphaproteobacteria</taxon>
        <taxon>Hyphomicrobiales</taxon>
        <taxon>Phyllobacteriaceae</taxon>
        <taxon>Mesorhizobium</taxon>
    </lineage>
</organism>
<evidence type="ECO:0000256" key="1">
    <source>
        <dbReference type="SAM" id="SignalP"/>
    </source>
</evidence>
<sequence>MNFSAVARRAASSACAAVLLGLAALAGSAGVAGADDVTFIMNNGHPNAVRVELYSQDRDHVWPGGGEDYYLDDGETKEMSLACKAGETICYGAWIDGDEDTYWGVGPKDRQSCDDCCYVCEGGETEEINLVP</sequence>
<dbReference type="EMBL" id="CP159253">
    <property type="protein sequence ID" value="XCG49013.1"/>
    <property type="molecule type" value="Genomic_DNA"/>
</dbReference>
<accession>A0AAU8CR17</accession>
<dbReference type="AlphaFoldDB" id="A0AAU8CR17"/>
<protein>
    <recommendedName>
        <fullName evidence="3">Secreted protein</fullName>
    </recommendedName>
</protein>
<keyword evidence="1" id="KW-0732">Signal</keyword>
<evidence type="ECO:0008006" key="3">
    <source>
        <dbReference type="Google" id="ProtNLM"/>
    </source>
</evidence>
<evidence type="ECO:0000313" key="2">
    <source>
        <dbReference type="EMBL" id="XCG49013.1"/>
    </source>
</evidence>
<gene>
    <name evidence="2" type="ORF">ABVK50_28075</name>
</gene>
<feature type="chain" id="PRO_5043862897" description="Secreted protein" evidence="1">
    <location>
        <begin position="35"/>
        <end position="132"/>
    </location>
</feature>
<dbReference type="RefSeq" id="WP_353643458.1">
    <property type="nucleotide sequence ID" value="NZ_CP159253.1"/>
</dbReference>